<evidence type="ECO:0000259" key="2">
    <source>
        <dbReference type="Pfam" id="PF05649"/>
    </source>
</evidence>
<proteinExistence type="inferred from homology"/>
<name>B7PLE3_IXOSC</name>
<dbReference type="GO" id="GO:0004222">
    <property type="term" value="F:metalloendopeptidase activity"/>
    <property type="evidence" value="ECO:0007669"/>
    <property type="project" value="InterPro"/>
</dbReference>
<dbReference type="InterPro" id="IPR024079">
    <property type="entry name" value="MetalloPept_cat_dom_sf"/>
</dbReference>
<evidence type="ECO:0000313" key="3">
    <source>
        <dbReference type="EMBL" id="EEC07415.1"/>
    </source>
</evidence>
<evidence type="ECO:0000313" key="4">
    <source>
        <dbReference type="EnsemblMetazoa" id="ISCW006254-PA"/>
    </source>
</evidence>
<dbReference type="Gene3D" id="3.40.390.10">
    <property type="entry name" value="Collagenase (Catalytic Domain)"/>
    <property type="match status" value="1"/>
</dbReference>
<reference evidence="4" key="2">
    <citation type="submission" date="2020-05" db="UniProtKB">
        <authorList>
            <consortium name="EnsemblMetazoa"/>
        </authorList>
    </citation>
    <scope>IDENTIFICATION</scope>
    <source>
        <strain evidence="4">wikel</strain>
    </source>
</reference>
<evidence type="ECO:0000256" key="1">
    <source>
        <dbReference type="ARBA" id="ARBA00007357"/>
    </source>
</evidence>
<sequence length="52" mass="5877">QIIDAIDIKADPCVDFFAYACGKWKKDTQIPRDISAVNRFTEAANTRDQNMA</sequence>
<dbReference type="EMBL" id="DS740048">
    <property type="protein sequence ID" value="EEC07415.1"/>
    <property type="molecule type" value="Genomic_DNA"/>
</dbReference>
<feature type="non-terminal residue" evidence="3">
    <location>
        <position position="52"/>
    </location>
</feature>
<dbReference type="AlphaFoldDB" id="B7PLE3"/>
<dbReference type="EnsemblMetazoa" id="ISCW006254-RA">
    <property type="protein sequence ID" value="ISCW006254-PA"/>
    <property type="gene ID" value="ISCW006254"/>
</dbReference>
<dbReference type="HOGENOM" id="CLU_3093405_0_0_1"/>
<dbReference type="PROSITE" id="PS51885">
    <property type="entry name" value="NEPRILYSIN"/>
    <property type="match status" value="1"/>
</dbReference>
<dbReference type="Proteomes" id="UP000001555">
    <property type="component" value="Unassembled WGS sequence"/>
</dbReference>
<dbReference type="GO" id="GO:0006508">
    <property type="term" value="P:proteolysis"/>
    <property type="evidence" value="ECO:0007669"/>
    <property type="project" value="InterPro"/>
</dbReference>
<dbReference type="Pfam" id="PF05649">
    <property type="entry name" value="Peptidase_M13_N"/>
    <property type="match status" value="1"/>
</dbReference>
<comment type="similarity">
    <text evidence="1">Belongs to the peptidase M13 family.</text>
</comment>
<dbReference type="PaxDb" id="6945-B7PLE3"/>
<organism>
    <name type="scientific">Ixodes scapularis</name>
    <name type="common">Black-legged tick</name>
    <name type="synonym">Deer tick</name>
    <dbReference type="NCBI Taxonomy" id="6945"/>
    <lineage>
        <taxon>Eukaryota</taxon>
        <taxon>Metazoa</taxon>
        <taxon>Ecdysozoa</taxon>
        <taxon>Arthropoda</taxon>
        <taxon>Chelicerata</taxon>
        <taxon>Arachnida</taxon>
        <taxon>Acari</taxon>
        <taxon>Parasitiformes</taxon>
        <taxon>Ixodida</taxon>
        <taxon>Ixodoidea</taxon>
        <taxon>Ixodidae</taxon>
        <taxon>Ixodinae</taxon>
        <taxon>Ixodes</taxon>
    </lineage>
</organism>
<reference evidence="3 5" key="1">
    <citation type="submission" date="2008-03" db="EMBL/GenBank/DDBJ databases">
        <title>Annotation of Ixodes scapularis.</title>
        <authorList>
            <consortium name="Ixodes scapularis Genome Project Consortium"/>
            <person name="Caler E."/>
            <person name="Hannick L.I."/>
            <person name="Bidwell S."/>
            <person name="Joardar V."/>
            <person name="Thiagarajan M."/>
            <person name="Amedeo P."/>
            <person name="Galinsky K.J."/>
            <person name="Schobel S."/>
            <person name="Inman J."/>
            <person name="Hostetler J."/>
            <person name="Miller J."/>
            <person name="Hammond M."/>
            <person name="Megy K."/>
            <person name="Lawson D."/>
            <person name="Kodira C."/>
            <person name="Sutton G."/>
            <person name="Meyer J."/>
            <person name="Hill C.A."/>
            <person name="Birren B."/>
            <person name="Nene V."/>
            <person name="Collins F."/>
            <person name="Alarcon-Chaidez F."/>
            <person name="Wikel S."/>
            <person name="Strausberg R."/>
        </authorList>
    </citation>
    <scope>NUCLEOTIDE SEQUENCE [LARGE SCALE GENOMIC DNA]</scope>
    <source>
        <strain evidence="5">Wikel</strain>
        <strain evidence="3">Wikel colony</strain>
    </source>
</reference>
<dbReference type="InterPro" id="IPR000718">
    <property type="entry name" value="Peptidase_M13"/>
</dbReference>
<accession>B7PLE3</accession>
<keyword evidence="5" id="KW-1185">Reference proteome</keyword>
<dbReference type="EMBL" id="ABJB010065029">
    <property type="status" value="NOT_ANNOTATED_CDS"/>
    <property type="molecule type" value="Genomic_DNA"/>
</dbReference>
<gene>
    <name evidence="3" type="ORF">IscW_ISCW006254</name>
</gene>
<dbReference type="VEuPathDB" id="VectorBase:ISCW006254"/>
<dbReference type="Gene3D" id="1.10.1380.10">
    <property type="entry name" value="Neutral endopeptidase , domain2"/>
    <property type="match status" value="1"/>
</dbReference>
<dbReference type="InterPro" id="IPR008753">
    <property type="entry name" value="Peptidase_M13_N"/>
</dbReference>
<evidence type="ECO:0000313" key="5">
    <source>
        <dbReference type="Proteomes" id="UP000001555"/>
    </source>
</evidence>
<dbReference type="InterPro" id="IPR042089">
    <property type="entry name" value="Peptidase_M13_dom_2"/>
</dbReference>
<protein>
    <submittedName>
        <fullName evidence="3 4">Endothelin-converting enzyme, putative</fullName>
    </submittedName>
</protein>
<feature type="domain" description="Peptidase M13 N-terminal" evidence="2">
    <location>
        <begin position="12"/>
        <end position="47"/>
    </location>
</feature>
<dbReference type="SUPFAM" id="SSF55486">
    <property type="entry name" value="Metalloproteases ('zincins'), catalytic domain"/>
    <property type="match status" value="1"/>
</dbReference>
<feature type="non-terminal residue" evidence="3">
    <location>
        <position position="1"/>
    </location>
</feature>